<proteinExistence type="predicted"/>
<organism evidence="1 2">
    <name type="scientific">Candidatus Megaera venefica</name>
    <dbReference type="NCBI Taxonomy" id="2055910"/>
    <lineage>
        <taxon>Bacteria</taxon>
        <taxon>Pseudomonadati</taxon>
        <taxon>Pseudomonadota</taxon>
        <taxon>Alphaproteobacteria</taxon>
        <taxon>Rickettsiales</taxon>
        <taxon>Rickettsiaceae</taxon>
        <taxon>Candidatus Megaera</taxon>
    </lineage>
</organism>
<comment type="caution">
    <text evidence="1">The sequence shown here is derived from an EMBL/GenBank/DDBJ whole genome shotgun (WGS) entry which is preliminary data.</text>
</comment>
<evidence type="ECO:0000313" key="1">
    <source>
        <dbReference type="EMBL" id="MEA0970385.1"/>
    </source>
</evidence>
<keyword evidence="2" id="KW-1185">Reference proteome</keyword>
<name>A0ABU5NB36_9RICK</name>
<evidence type="ECO:0000313" key="2">
    <source>
        <dbReference type="Proteomes" id="UP001291687"/>
    </source>
</evidence>
<protein>
    <submittedName>
        <fullName evidence="1">Uncharacterized protein</fullName>
    </submittedName>
</protein>
<gene>
    <name evidence="1" type="ORF">Megvenef_00344</name>
</gene>
<sequence>MTYEELKHELLYKREETVGYRSIRDNASLLEIVSEINTDTADRSTLLLMRDGRHKIFGFTSNNNDDRDQLDLVLRMITFISKNQEGLLRSLEIAGNTELVSAIYQLSIQTQKFFKNETGSEIYDALNYEKKLKDKEEV</sequence>
<accession>A0ABU5NB36</accession>
<dbReference type="Proteomes" id="UP001291687">
    <property type="component" value="Unassembled WGS sequence"/>
</dbReference>
<dbReference type="EMBL" id="JARJFB010000014">
    <property type="protein sequence ID" value="MEA0970385.1"/>
    <property type="molecule type" value="Genomic_DNA"/>
</dbReference>
<reference evidence="1 2" key="1">
    <citation type="submission" date="2023-03" db="EMBL/GenBank/DDBJ databases">
        <title>Host association and intracellularity evolved multiple times independently in the Rickettsiales.</title>
        <authorList>
            <person name="Castelli M."/>
            <person name="Nardi T."/>
            <person name="Gammuto L."/>
            <person name="Bellinzona G."/>
            <person name="Sabaneyeva E."/>
            <person name="Potekhin A."/>
            <person name="Serra V."/>
            <person name="Petroni G."/>
            <person name="Sassera D."/>
        </authorList>
    </citation>
    <scope>NUCLEOTIDE SEQUENCE [LARGE SCALE GENOMIC DNA]</scope>
    <source>
        <strain evidence="1 2">Sr 2-6</strain>
    </source>
</reference>